<dbReference type="SMART" id="SM00322">
    <property type="entry name" value="KH"/>
    <property type="match status" value="1"/>
</dbReference>
<dbReference type="PATRIC" id="fig|1620411.3.peg.6"/>
<feature type="domain" description="S1 motif" evidence="10">
    <location>
        <begin position="623"/>
        <end position="691"/>
    </location>
</feature>
<dbReference type="Gene3D" id="2.40.50.140">
    <property type="entry name" value="Nucleic acid-binding proteins"/>
    <property type="match status" value="1"/>
</dbReference>
<dbReference type="GO" id="GO:0005829">
    <property type="term" value="C:cytosol"/>
    <property type="evidence" value="ECO:0007669"/>
    <property type="project" value="TreeGrafter"/>
</dbReference>
<dbReference type="EC" id="2.7.7.8" evidence="9"/>
<dbReference type="NCBIfam" id="NF008805">
    <property type="entry name" value="PRK11824.1"/>
    <property type="match status" value="1"/>
</dbReference>
<dbReference type="HAMAP" id="MF_01595">
    <property type="entry name" value="PNPase"/>
    <property type="match status" value="1"/>
</dbReference>
<dbReference type="SUPFAM" id="SSF55666">
    <property type="entry name" value="Ribonuclease PH domain 2-like"/>
    <property type="match status" value="2"/>
</dbReference>
<evidence type="ECO:0000256" key="9">
    <source>
        <dbReference type="HAMAP-Rule" id="MF_01595"/>
    </source>
</evidence>
<dbReference type="SUPFAM" id="SSF54211">
    <property type="entry name" value="Ribosomal protein S5 domain 2-like"/>
    <property type="match status" value="2"/>
</dbReference>
<comment type="subcellular location">
    <subcellularLocation>
        <location evidence="1 9">Cytoplasm</location>
    </subcellularLocation>
</comment>
<evidence type="ECO:0000256" key="7">
    <source>
        <dbReference type="ARBA" id="ARBA00022842"/>
    </source>
</evidence>
<dbReference type="InterPro" id="IPR015847">
    <property type="entry name" value="ExoRNase_PH_dom2"/>
</dbReference>
<organism evidence="11 12">
    <name type="scientific">candidate division Kazan bacterium GW2011_GWB1_45_10</name>
    <dbReference type="NCBI Taxonomy" id="1620411"/>
    <lineage>
        <taxon>Bacteria</taxon>
        <taxon>Bacteria division Kazan-3B-28</taxon>
    </lineage>
</organism>
<dbReference type="Pfam" id="PF03725">
    <property type="entry name" value="RNase_PH_C"/>
    <property type="match status" value="2"/>
</dbReference>
<dbReference type="PANTHER" id="PTHR11252:SF0">
    <property type="entry name" value="POLYRIBONUCLEOTIDE NUCLEOTIDYLTRANSFERASE 1, MITOCHONDRIAL"/>
    <property type="match status" value="1"/>
</dbReference>
<sequence>MEQLTTKVGAATLTLSTGKLAKLASGSVTIQLGDTVLLATAIVANQPKATATYFPLLIDFEEKMYASGKISGSRFIKREGRASDNAILTARLTDRPLRPLFPKGFYNDVQVVITVLSADLIHDPDTLSIIGASTALLMAGAPFAGPVGAVRVGLINGELVINPSYEDLEKSSQLDLVVAGTKDKVLMIEAGAKEVDEATFAKAVKFAHEAMQPTIKIQEQLIKQLKITPKEYVLSTPSAELVEAAKQIMQIKLTDAIYNIDKTQRNTALSLLQQEVIEKLVTDEVLERTVVEVFEKLLSEEVQKNILETERRPDGRKLNEIRPIDCEVGILPRTHGSGLFTRGETQSLTVTTLGSVADEQLIDTMDARTTKRYLHHYNFPPYATNEVRPMRGPGRREIGHGALAEKALEPMIPDKDSFPYTIRVVSEILGSNGSSSMAAVCGSTLSLMDAGVPIKKPVAGIAMGVITGQGKFKILTDIAGIEDFNGDMDFKVAGTKDGITAVQLDMKATGLDLDLLESALKEAYPARQEILEKIAKCLPAPRGELSMYAPRVDLIKINPDKIRDVIGPGGKMINGIIDRHGGKNVTEINIEEDGTVYVSSTNAEFVKQVIAEIGNLTREPEVGALYQGRVTRIMDFGAFVEIFPGTEGLVHISQLDNSRVAKVTDIVKEGDIIPVIVTEIDSQGRVNLSRKAALNGGNNASKDLPKKRH</sequence>
<dbReference type="PROSITE" id="PS50084">
    <property type="entry name" value="KH_TYPE_1"/>
    <property type="match status" value="1"/>
</dbReference>
<dbReference type="FunFam" id="3.30.230.70:FF:000001">
    <property type="entry name" value="Polyribonucleotide nucleotidyltransferase"/>
    <property type="match status" value="1"/>
</dbReference>
<comment type="caution">
    <text evidence="11">The sequence shown here is derived from an EMBL/GenBank/DDBJ whole genome shotgun (WGS) entry which is preliminary data.</text>
</comment>
<keyword evidence="7 9" id="KW-0460">Magnesium</keyword>
<evidence type="ECO:0000256" key="5">
    <source>
        <dbReference type="ARBA" id="ARBA00022695"/>
    </source>
</evidence>
<evidence type="ECO:0000256" key="3">
    <source>
        <dbReference type="ARBA" id="ARBA00022490"/>
    </source>
</evidence>
<dbReference type="SMART" id="SM00316">
    <property type="entry name" value="S1"/>
    <property type="match status" value="1"/>
</dbReference>
<dbReference type="InterPro" id="IPR036345">
    <property type="entry name" value="ExoRNase_PH_dom2_sf"/>
</dbReference>
<dbReference type="CDD" id="cd11363">
    <property type="entry name" value="RNase_PH_PNPase_1"/>
    <property type="match status" value="1"/>
</dbReference>
<dbReference type="InterPro" id="IPR001247">
    <property type="entry name" value="ExoRNase_PH_dom1"/>
</dbReference>
<evidence type="ECO:0000313" key="11">
    <source>
        <dbReference type="EMBL" id="KKT87291.1"/>
    </source>
</evidence>
<dbReference type="FunFam" id="3.30.1370.10:FF:000001">
    <property type="entry name" value="Polyribonucleotide nucleotidyltransferase"/>
    <property type="match status" value="1"/>
</dbReference>
<dbReference type="NCBIfam" id="TIGR03591">
    <property type="entry name" value="polynuc_phos"/>
    <property type="match status" value="1"/>
</dbReference>
<evidence type="ECO:0000259" key="10">
    <source>
        <dbReference type="PROSITE" id="PS50126"/>
    </source>
</evidence>
<evidence type="ECO:0000256" key="4">
    <source>
        <dbReference type="ARBA" id="ARBA00022679"/>
    </source>
</evidence>
<comment type="cofactor">
    <cofactor evidence="9">
        <name>Mg(2+)</name>
        <dbReference type="ChEBI" id="CHEBI:18420"/>
    </cofactor>
</comment>
<dbReference type="GO" id="GO:0000287">
    <property type="term" value="F:magnesium ion binding"/>
    <property type="evidence" value="ECO:0007669"/>
    <property type="project" value="UniProtKB-UniRule"/>
</dbReference>
<evidence type="ECO:0000256" key="8">
    <source>
        <dbReference type="ARBA" id="ARBA00022884"/>
    </source>
</evidence>
<dbReference type="PROSITE" id="PS50126">
    <property type="entry name" value="S1"/>
    <property type="match status" value="1"/>
</dbReference>
<dbReference type="InterPro" id="IPR012340">
    <property type="entry name" value="NA-bd_OB-fold"/>
</dbReference>
<comment type="similarity">
    <text evidence="2 9">Belongs to the polyribonucleotide nucleotidyltransferase family.</text>
</comment>
<keyword evidence="5 9" id="KW-0548">Nucleotidyltransferase</keyword>
<dbReference type="InterPro" id="IPR027408">
    <property type="entry name" value="PNPase/RNase_PH_dom_sf"/>
</dbReference>
<dbReference type="GO" id="GO:0006402">
    <property type="term" value="P:mRNA catabolic process"/>
    <property type="evidence" value="ECO:0007669"/>
    <property type="project" value="UniProtKB-UniRule"/>
</dbReference>
<keyword evidence="3 9" id="KW-0963">Cytoplasm</keyword>
<dbReference type="InterPro" id="IPR020568">
    <property type="entry name" value="Ribosomal_Su5_D2-typ_SF"/>
</dbReference>
<dbReference type="PANTHER" id="PTHR11252">
    <property type="entry name" value="POLYRIBONUCLEOTIDE NUCLEOTIDYLTRANSFERASE"/>
    <property type="match status" value="1"/>
</dbReference>
<dbReference type="Pfam" id="PF00575">
    <property type="entry name" value="S1"/>
    <property type="match status" value="1"/>
</dbReference>
<keyword evidence="4 9" id="KW-0808">Transferase</keyword>
<reference evidence="11 12" key="1">
    <citation type="journal article" date="2015" name="Nature">
        <title>rRNA introns, odd ribosomes, and small enigmatic genomes across a large radiation of phyla.</title>
        <authorList>
            <person name="Brown C.T."/>
            <person name="Hug L.A."/>
            <person name="Thomas B.C."/>
            <person name="Sharon I."/>
            <person name="Castelle C.J."/>
            <person name="Singh A."/>
            <person name="Wilkins M.J."/>
            <person name="Williams K.H."/>
            <person name="Banfield J.F."/>
        </authorList>
    </citation>
    <scope>NUCLEOTIDE SEQUENCE [LARGE SCALE GENOMIC DNA]</scope>
</reference>
<dbReference type="InterPro" id="IPR004087">
    <property type="entry name" value="KH_dom"/>
</dbReference>
<dbReference type="AlphaFoldDB" id="A0A0G1KUJ3"/>
<dbReference type="GO" id="GO:0006396">
    <property type="term" value="P:RNA processing"/>
    <property type="evidence" value="ECO:0007669"/>
    <property type="project" value="InterPro"/>
</dbReference>
<dbReference type="SUPFAM" id="SSF54791">
    <property type="entry name" value="Eukaryotic type KH-domain (KH-domain type I)"/>
    <property type="match status" value="1"/>
</dbReference>
<evidence type="ECO:0000256" key="6">
    <source>
        <dbReference type="ARBA" id="ARBA00022723"/>
    </source>
</evidence>
<dbReference type="PIRSF" id="PIRSF005499">
    <property type="entry name" value="PNPase"/>
    <property type="match status" value="1"/>
</dbReference>
<feature type="binding site" evidence="9">
    <location>
        <position position="489"/>
    </location>
    <ligand>
        <name>Mg(2+)</name>
        <dbReference type="ChEBI" id="CHEBI:18420"/>
    </ligand>
</feature>
<dbReference type="InterPro" id="IPR012162">
    <property type="entry name" value="PNPase"/>
</dbReference>
<evidence type="ECO:0000313" key="12">
    <source>
        <dbReference type="Proteomes" id="UP000033958"/>
    </source>
</evidence>
<dbReference type="CDD" id="cd02393">
    <property type="entry name" value="KH-I_PNPase"/>
    <property type="match status" value="1"/>
</dbReference>
<dbReference type="Pfam" id="PF01138">
    <property type="entry name" value="RNase_PH"/>
    <property type="match status" value="2"/>
</dbReference>
<protein>
    <recommendedName>
        <fullName evidence="9">Polyribonucleotide nucleotidyltransferase</fullName>
        <ecNumber evidence="9">2.7.7.8</ecNumber>
    </recommendedName>
    <alternativeName>
        <fullName evidence="9">Polynucleotide phosphorylase</fullName>
        <shortName evidence="9">PNPase</shortName>
    </alternativeName>
</protein>
<dbReference type="InterPro" id="IPR003029">
    <property type="entry name" value="S1_domain"/>
</dbReference>
<dbReference type="InterPro" id="IPR015848">
    <property type="entry name" value="PNPase_PH_RNA-bd_bac/org-type"/>
</dbReference>
<dbReference type="EMBL" id="LCJZ01000001">
    <property type="protein sequence ID" value="KKT87291.1"/>
    <property type="molecule type" value="Genomic_DNA"/>
</dbReference>
<proteinExistence type="inferred from homology"/>
<dbReference type="GO" id="GO:0000175">
    <property type="term" value="F:3'-5'-RNA exonuclease activity"/>
    <property type="evidence" value="ECO:0007669"/>
    <property type="project" value="TreeGrafter"/>
</dbReference>
<dbReference type="SUPFAM" id="SSF50249">
    <property type="entry name" value="Nucleic acid-binding proteins"/>
    <property type="match status" value="1"/>
</dbReference>
<dbReference type="CDD" id="cd04472">
    <property type="entry name" value="S1_PNPase"/>
    <property type="match status" value="1"/>
</dbReference>
<dbReference type="Proteomes" id="UP000033958">
    <property type="component" value="Unassembled WGS sequence"/>
</dbReference>
<dbReference type="FunFam" id="2.40.50.140:FF:000023">
    <property type="entry name" value="Polyribonucleotide nucleotidyltransferase"/>
    <property type="match status" value="1"/>
</dbReference>
<comment type="function">
    <text evidence="9">Involved in mRNA degradation. Catalyzes the phosphorolysis of single-stranded polyribonucleotides processively in the 3'- to 5'-direction.</text>
</comment>
<comment type="catalytic activity">
    <reaction evidence="9">
        <text>RNA(n+1) + phosphate = RNA(n) + a ribonucleoside 5'-diphosphate</text>
        <dbReference type="Rhea" id="RHEA:22096"/>
        <dbReference type="Rhea" id="RHEA-COMP:14527"/>
        <dbReference type="Rhea" id="RHEA-COMP:17342"/>
        <dbReference type="ChEBI" id="CHEBI:43474"/>
        <dbReference type="ChEBI" id="CHEBI:57930"/>
        <dbReference type="ChEBI" id="CHEBI:140395"/>
        <dbReference type="EC" id="2.7.7.8"/>
    </reaction>
</comment>
<dbReference type="GO" id="GO:0003723">
    <property type="term" value="F:RNA binding"/>
    <property type="evidence" value="ECO:0007669"/>
    <property type="project" value="UniProtKB-UniRule"/>
</dbReference>
<keyword evidence="6 9" id="KW-0479">Metal-binding</keyword>
<dbReference type="CDD" id="cd11364">
    <property type="entry name" value="RNase_PH_PNPase_2"/>
    <property type="match status" value="1"/>
</dbReference>
<accession>A0A0G1KUJ3</accession>
<dbReference type="FunFam" id="3.30.230.70:FF:000002">
    <property type="entry name" value="Polyribonucleotide nucleotidyltransferase"/>
    <property type="match status" value="1"/>
</dbReference>
<dbReference type="Gene3D" id="3.30.230.70">
    <property type="entry name" value="GHMP Kinase, N-terminal domain"/>
    <property type="match status" value="2"/>
</dbReference>
<evidence type="ECO:0000256" key="1">
    <source>
        <dbReference type="ARBA" id="ARBA00004496"/>
    </source>
</evidence>
<dbReference type="InterPro" id="IPR036612">
    <property type="entry name" value="KH_dom_type_1_sf"/>
</dbReference>
<name>A0A0G1KUJ3_UNCK3</name>
<evidence type="ECO:0000256" key="2">
    <source>
        <dbReference type="ARBA" id="ARBA00007404"/>
    </source>
</evidence>
<dbReference type="Gene3D" id="3.30.1370.10">
    <property type="entry name" value="K Homology domain, type 1"/>
    <property type="match status" value="1"/>
</dbReference>
<dbReference type="Pfam" id="PF03726">
    <property type="entry name" value="PNPase"/>
    <property type="match status" value="1"/>
</dbReference>
<dbReference type="GO" id="GO:0004654">
    <property type="term" value="F:polyribonucleotide nucleotidyltransferase activity"/>
    <property type="evidence" value="ECO:0007669"/>
    <property type="project" value="UniProtKB-UniRule"/>
</dbReference>
<feature type="binding site" evidence="9">
    <location>
        <position position="483"/>
    </location>
    <ligand>
        <name>Mg(2+)</name>
        <dbReference type="ChEBI" id="CHEBI:18420"/>
    </ligand>
</feature>
<keyword evidence="8 9" id="KW-0694">RNA-binding</keyword>
<gene>
    <name evidence="9" type="primary">pnp</name>
    <name evidence="11" type="ORF">VE97_C0001G0006</name>
</gene>